<sequence>MSTHQNPTLLKQVLATTPLFHLIPKQNLSPLINLPSLVPIADDTALNEHIIRSIGAFDTEQARDFERECQQELLDYVDSELDAIKYKLFSTHAKEDAVAREYSDLDAQILDNEYIDSGKILSGTGNELVKTGRLSIRKKTPAGDETYVPKHNQKYFRKFEKEFMRLNPTLDEGSPSVSDDDLVPIVSIIPSKAGGHLKKLNFGRFNQFLRGGQKLFTWEDMVVICETLSNIDMFSDQDANDIVKILEICFVALSEAFNKLKDHKIVDFDDVKSVLSDILCATFASKALIIIIKYQIAKGVKMSFSKYTYLIAQTLEYVSEYFVLSLEKFTTEDADDLSKSLIHKSITETCNRLKQLASLTSMSSFEEQTLTKLEMLCINIAFSSKINAAQNLQSLIPVDVLQVSAGQCLVMLYKNSIDQRAFLLQEVLAGFAMMNSKKGAAKKFMTKRGFDIHLFTMIINQFACCFVESEGYSSDFMDYVSRELISKVQANPTELRPKLSFLIADLMQLLYLPEWPAADLFIISIATCLIQVLSLQDEQILAEVQFLDILQDLAVKFLGKPNDGTSVGEKEVMTILANCNEFDKGDALPFLKSKLQNLTGFTLESEPTKSSETTNSAYKSLVSNHLVNFITTKYFNFLETQLSSSRAKARAKAIKGLLLFVSKSPQLLLSAQLQKQLSSRLQDPAASVREAMHEFLNEHISKNPEEAQKLIYLMYLAMDDSSITVRKRSIQSCMAVFPLVSEPVKLRIGEKILEKIYDEEDAVRNEAISTLKNRFLFQPPELYLTNPGAVDIIRIGKSKGTKLLMSFFKDYIFTDSHAVNFVDSLVLSSMQLVSNAEDVEGGMLLLSMLAQLNPNLVTQDTLVELKSFYLDEANVNTAAYSYALGILETTTTRLKGIRPEFSIEIQSFLLSKIINFHQKDMLTATAALWNLSRLSSTEGKIANAVVGTLKWVRKSCNEKNYKQLPKLVQLLGCFGKLLDLQLFQNVFIKEGFMSERDSVMSILFKHILAFTKPEYPATLRKYALSNLVLACSSQPRMITHPTVMARLLEAIKTEPANVKCAIIQNINIYLDDYGTVDAAPSDNFRSIQEVSNVQQNACKVLVDTYFDEIIKQCTSTDIQLVLESFLFVRMSLEMGLANPIKGIAMVVALQGSPTLTLQKAAYDLYKYLFDKYKPIVESQFADGIRLAYAAGQIARNMFVLLYNVAGESRTSRNKFIKSVSKFFVVKPKSNYLAEDLKFVLFVIERVSLIKYKTIEEVYIILDQLQQVLQNYAPDYIHDLRGTQVGDENSSDMAYLIYSILDFYNYLSAKYNISSENIEGFSSRCLEIDFSQAPTIVSTPILHVDWIFTNMCNLDSLKFVVKEIRRSIFVHGGE</sequence>
<dbReference type="InterPro" id="IPR033031">
    <property type="entry name" value="Scc2/Nipped-B"/>
</dbReference>
<keyword evidence="4 6" id="KW-0539">Nucleus</keyword>
<evidence type="ECO:0000256" key="1">
    <source>
        <dbReference type="ARBA" id="ARBA00004123"/>
    </source>
</evidence>
<evidence type="ECO:0000256" key="6">
    <source>
        <dbReference type="RuleBase" id="RU364107"/>
    </source>
</evidence>
<dbReference type="EMBL" id="JABWAB010000006">
    <property type="protein sequence ID" value="KAF6048635.1"/>
    <property type="molecule type" value="Genomic_DNA"/>
</dbReference>
<evidence type="ECO:0000259" key="7">
    <source>
        <dbReference type="Pfam" id="PF12830"/>
    </source>
</evidence>
<dbReference type="Pfam" id="PF12765">
    <property type="entry name" value="Cohesin_HEAT"/>
    <property type="match status" value="1"/>
</dbReference>
<dbReference type="GO" id="GO:0061775">
    <property type="term" value="F:cohesin loader activity"/>
    <property type="evidence" value="ECO:0007669"/>
    <property type="project" value="InterPro"/>
</dbReference>
<dbReference type="InterPro" id="IPR011989">
    <property type="entry name" value="ARM-like"/>
</dbReference>
<proteinExistence type="inferred from homology"/>
<dbReference type="GO" id="GO:0140588">
    <property type="term" value="P:chromatin looping"/>
    <property type="evidence" value="ECO:0007669"/>
    <property type="project" value="InterPro"/>
</dbReference>
<accession>A0A8X7NIS3</accession>
<dbReference type="GO" id="GO:0034087">
    <property type="term" value="P:establishment of mitotic sister chromatid cohesion"/>
    <property type="evidence" value="ECO:0007669"/>
    <property type="project" value="TreeGrafter"/>
</dbReference>
<keyword evidence="3 6" id="KW-0677">Repeat</keyword>
<feature type="domain" description="Sister chromatid cohesion C-terminal" evidence="7">
    <location>
        <begin position="1098"/>
        <end position="1267"/>
    </location>
</feature>
<dbReference type="GO" id="GO:0003682">
    <property type="term" value="F:chromatin binding"/>
    <property type="evidence" value="ECO:0007669"/>
    <property type="project" value="TreeGrafter"/>
</dbReference>
<name>A0A8X7NIS3_CANPA</name>
<dbReference type="InterPro" id="IPR024986">
    <property type="entry name" value="Nipped-B_C"/>
</dbReference>
<evidence type="ECO:0000256" key="3">
    <source>
        <dbReference type="ARBA" id="ARBA00022737"/>
    </source>
</evidence>
<evidence type="ECO:0000256" key="2">
    <source>
        <dbReference type="ARBA" id="ARBA00009252"/>
    </source>
</evidence>
<gene>
    <name evidence="8" type="ORF">FOB60_004019</name>
</gene>
<dbReference type="SUPFAM" id="SSF48371">
    <property type="entry name" value="ARM repeat"/>
    <property type="match status" value="1"/>
</dbReference>
<dbReference type="GO" id="GO:0071169">
    <property type="term" value="P:establishment of protein localization to chromatin"/>
    <property type="evidence" value="ECO:0007669"/>
    <property type="project" value="TreeGrafter"/>
</dbReference>
<comment type="similarity">
    <text evidence="2 6">Belongs to the SCC2/Nipped-B family.</text>
</comment>
<dbReference type="InterPro" id="IPR026003">
    <property type="entry name" value="Cohesin_HEAT"/>
</dbReference>
<dbReference type="Gene3D" id="1.25.10.10">
    <property type="entry name" value="Leucine-rich Repeat Variant"/>
    <property type="match status" value="1"/>
</dbReference>
<dbReference type="GO" id="GO:1990414">
    <property type="term" value="P:replication-born double-strand break repair via sister chromatid exchange"/>
    <property type="evidence" value="ECO:0007669"/>
    <property type="project" value="TreeGrafter"/>
</dbReference>
<comment type="caution">
    <text evidence="8">The sequence shown here is derived from an EMBL/GenBank/DDBJ whole genome shotgun (WGS) entry which is preliminary data.</text>
</comment>
<dbReference type="GO" id="GO:0090694">
    <property type="term" value="C:Scc2-Scc4 cohesin loading complex"/>
    <property type="evidence" value="ECO:0007669"/>
    <property type="project" value="TreeGrafter"/>
</dbReference>
<reference evidence="8" key="1">
    <citation type="submission" date="2020-03" db="EMBL/GenBank/DDBJ databases">
        <title>FDA dAtabase for Regulatory Grade micrObial Sequences (FDA-ARGOS): Supporting development and validation of Infectious Disease Dx tests.</title>
        <authorList>
            <person name="Campos J."/>
            <person name="Goldberg B."/>
            <person name="Tallon L."/>
            <person name="Sadzewicz L."/>
            <person name="Vavikolanu K."/>
            <person name="Mehta A."/>
            <person name="Aluvathingal J."/>
            <person name="Nadendla S."/>
            <person name="Nandy P."/>
            <person name="Geyer C."/>
            <person name="Yan Y."/>
            <person name="Sichtig H."/>
        </authorList>
    </citation>
    <scope>NUCLEOTIDE SEQUENCE [LARGE SCALE GENOMIC DNA]</scope>
    <source>
        <strain evidence="8">FDAARGOS_652</strain>
    </source>
</reference>
<protein>
    <recommendedName>
        <fullName evidence="6">Sister chromatid cohesion protein</fullName>
    </recommendedName>
</protein>
<dbReference type="PANTHER" id="PTHR21704">
    <property type="entry name" value="NIPPED-B-LIKE PROTEIN DELANGIN SCC2-RELATED"/>
    <property type="match status" value="1"/>
</dbReference>
<dbReference type="Pfam" id="PF12830">
    <property type="entry name" value="Nipped-B_C"/>
    <property type="match status" value="1"/>
</dbReference>
<evidence type="ECO:0000313" key="8">
    <source>
        <dbReference type="EMBL" id="KAF6048635.1"/>
    </source>
</evidence>
<organism evidence="8 9">
    <name type="scientific">Candida parapsilosis</name>
    <name type="common">Yeast</name>
    <dbReference type="NCBI Taxonomy" id="5480"/>
    <lineage>
        <taxon>Eukaryota</taxon>
        <taxon>Fungi</taxon>
        <taxon>Dikarya</taxon>
        <taxon>Ascomycota</taxon>
        <taxon>Saccharomycotina</taxon>
        <taxon>Pichiomycetes</taxon>
        <taxon>Debaryomycetaceae</taxon>
        <taxon>Candida/Lodderomyces clade</taxon>
        <taxon>Candida</taxon>
    </lineage>
</organism>
<comment type="subcellular location">
    <subcellularLocation>
        <location evidence="1 6">Nucleus</location>
    </subcellularLocation>
</comment>
<dbReference type="PANTHER" id="PTHR21704:SF18">
    <property type="entry name" value="NIPPED-B-LIKE PROTEIN"/>
    <property type="match status" value="1"/>
</dbReference>
<dbReference type="CDD" id="cd23958">
    <property type="entry name" value="SCC2"/>
    <property type="match status" value="1"/>
</dbReference>
<dbReference type="Proteomes" id="UP000590412">
    <property type="component" value="Unassembled WGS sequence"/>
</dbReference>
<evidence type="ECO:0000256" key="5">
    <source>
        <dbReference type="ARBA" id="ARBA00023306"/>
    </source>
</evidence>
<evidence type="ECO:0000313" key="9">
    <source>
        <dbReference type="Proteomes" id="UP000590412"/>
    </source>
</evidence>
<dbReference type="GO" id="GO:0010468">
    <property type="term" value="P:regulation of gene expression"/>
    <property type="evidence" value="ECO:0007669"/>
    <property type="project" value="InterPro"/>
</dbReference>
<dbReference type="OrthoDB" id="418242at2759"/>
<evidence type="ECO:0000256" key="4">
    <source>
        <dbReference type="ARBA" id="ARBA00023242"/>
    </source>
</evidence>
<dbReference type="InterPro" id="IPR016024">
    <property type="entry name" value="ARM-type_fold"/>
</dbReference>
<keyword evidence="5 6" id="KW-0131">Cell cycle</keyword>